<dbReference type="GO" id="GO:0045197">
    <property type="term" value="P:establishment or maintenance of epithelial cell apical/basal polarity"/>
    <property type="evidence" value="ECO:0007669"/>
    <property type="project" value="TreeGrafter"/>
</dbReference>
<reference evidence="8" key="1">
    <citation type="submission" date="2023-07" db="EMBL/GenBank/DDBJ databases">
        <title>Chromosome-level genome assembly of Artemia franciscana.</title>
        <authorList>
            <person name="Jo E."/>
        </authorList>
    </citation>
    <scope>NUCLEOTIDE SEQUENCE</scope>
    <source>
        <tissue evidence="8">Whole body</tissue>
    </source>
</reference>
<proteinExistence type="predicted"/>
<dbReference type="CDD" id="cd00054">
    <property type="entry name" value="EGF_CA"/>
    <property type="match status" value="1"/>
</dbReference>
<gene>
    <name evidence="8" type="ORF">QYM36_018736</name>
</gene>
<evidence type="ECO:0000256" key="1">
    <source>
        <dbReference type="ARBA" id="ARBA00022536"/>
    </source>
</evidence>
<dbReference type="SMART" id="SM00181">
    <property type="entry name" value="EGF"/>
    <property type="match status" value="2"/>
</dbReference>
<comment type="caution">
    <text evidence="6">Lacks conserved residue(s) required for the propagation of feature annotation.</text>
</comment>
<dbReference type="EMBL" id="JAVRJZ010000204">
    <property type="protein sequence ID" value="KAK2702661.1"/>
    <property type="molecule type" value="Genomic_DNA"/>
</dbReference>
<evidence type="ECO:0000256" key="5">
    <source>
        <dbReference type="ARBA" id="ARBA00023180"/>
    </source>
</evidence>
<dbReference type="InterPro" id="IPR000742">
    <property type="entry name" value="EGF"/>
</dbReference>
<dbReference type="GO" id="GO:0032991">
    <property type="term" value="C:protein-containing complex"/>
    <property type="evidence" value="ECO:0007669"/>
    <property type="project" value="TreeGrafter"/>
</dbReference>
<keyword evidence="5" id="KW-0325">Glycoprotein</keyword>
<keyword evidence="4" id="KW-1015">Disulfide bond</keyword>
<evidence type="ECO:0000313" key="8">
    <source>
        <dbReference type="EMBL" id="KAK2702661.1"/>
    </source>
</evidence>
<dbReference type="PANTHER" id="PTHR24049">
    <property type="entry name" value="CRUMBS FAMILY MEMBER"/>
    <property type="match status" value="1"/>
</dbReference>
<dbReference type="InterPro" id="IPR051022">
    <property type="entry name" value="Notch_Cell-Fate_Det"/>
</dbReference>
<dbReference type="GO" id="GO:0005509">
    <property type="term" value="F:calcium ion binding"/>
    <property type="evidence" value="ECO:0007669"/>
    <property type="project" value="InterPro"/>
</dbReference>
<dbReference type="Pfam" id="PF00008">
    <property type="entry name" value="EGF"/>
    <property type="match status" value="1"/>
</dbReference>
<keyword evidence="3" id="KW-0677">Repeat</keyword>
<keyword evidence="9" id="KW-1185">Reference proteome</keyword>
<feature type="domain" description="EGF-like" evidence="7">
    <location>
        <begin position="64"/>
        <end position="101"/>
    </location>
</feature>
<evidence type="ECO:0000256" key="4">
    <source>
        <dbReference type="ARBA" id="ARBA00023157"/>
    </source>
</evidence>
<dbReference type="PROSITE" id="PS50026">
    <property type="entry name" value="EGF_3"/>
    <property type="match status" value="2"/>
</dbReference>
<dbReference type="FunFam" id="2.10.25.10:FF:000321">
    <property type="entry name" value="Protein delta homolog 1"/>
    <property type="match status" value="1"/>
</dbReference>
<keyword evidence="2" id="KW-0732">Signal</keyword>
<feature type="domain" description="EGF-like" evidence="7">
    <location>
        <begin position="103"/>
        <end position="139"/>
    </location>
</feature>
<dbReference type="PROSITE" id="PS00010">
    <property type="entry name" value="ASX_HYDROXYL"/>
    <property type="match status" value="1"/>
</dbReference>
<dbReference type="SMART" id="SM00179">
    <property type="entry name" value="EGF_CA"/>
    <property type="match status" value="1"/>
</dbReference>
<protein>
    <recommendedName>
        <fullName evidence="7">EGF-like domain-containing protein</fullName>
    </recommendedName>
</protein>
<dbReference type="SUPFAM" id="SSF57196">
    <property type="entry name" value="EGF/Laminin"/>
    <property type="match status" value="2"/>
</dbReference>
<evidence type="ECO:0000256" key="3">
    <source>
        <dbReference type="ARBA" id="ARBA00022737"/>
    </source>
</evidence>
<dbReference type="GO" id="GO:0007157">
    <property type="term" value="P:heterophilic cell-cell adhesion via plasma membrane cell adhesion molecules"/>
    <property type="evidence" value="ECO:0007669"/>
    <property type="project" value="TreeGrafter"/>
</dbReference>
<dbReference type="Gene3D" id="2.10.25.10">
    <property type="entry name" value="Laminin"/>
    <property type="match status" value="2"/>
</dbReference>
<keyword evidence="1 6" id="KW-0245">EGF-like domain</keyword>
<dbReference type="PANTHER" id="PTHR24049:SF41">
    <property type="entry name" value="ATTRACTIN"/>
    <property type="match status" value="1"/>
</dbReference>
<organism evidence="8 9">
    <name type="scientific">Artemia franciscana</name>
    <name type="common">Brine shrimp</name>
    <name type="synonym">Artemia sanfranciscana</name>
    <dbReference type="NCBI Taxonomy" id="6661"/>
    <lineage>
        <taxon>Eukaryota</taxon>
        <taxon>Metazoa</taxon>
        <taxon>Ecdysozoa</taxon>
        <taxon>Arthropoda</taxon>
        <taxon>Crustacea</taxon>
        <taxon>Branchiopoda</taxon>
        <taxon>Anostraca</taxon>
        <taxon>Artemiidae</taxon>
        <taxon>Artemia</taxon>
    </lineage>
</organism>
<dbReference type="InterPro" id="IPR000152">
    <property type="entry name" value="EGF-type_Asp/Asn_hydroxyl_site"/>
</dbReference>
<dbReference type="GO" id="GO:0005886">
    <property type="term" value="C:plasma membrane"/>
    <property type="evidence" value="ECO:0007669"/>
    <property type="project" value="TreeGrafter"/>
</dbReference>
<evidence type="ECO:0000256" key="6">
    <source>
        <dbReference type="PROSITE-ProRule" id="PRU00076"/>
    </source>
</evidence>
<dbReference type="InterPro" id="IPR001881">
    <property type="entry name" value="EGF-like_Ca-bd_dom"/>
</dbReference>
<dbReference type="AlphaFoldDB" id="A0AA88HBU3"/>
<evidence type="ECO:0000313" key="9">
    <source>
        <dbReference type="Proteomes" id="UP001187531"/>
    </source>
</evidence>
<dbReference type="Proteomes" id="UP001187531">
    <property type="component" value="Unassembled WGS sequence"/>
</dbReference>
<accession>A0AA88HBU3</accession>
<name>A0AA88HBU3_ARTSF</name>
<evidence type="ECO:0000259" key="7">
    <source>
        <dbReference type="PROSITE" id="PS50026"/>
    </source>
</evidence>
<evidence type="ECO:0000256" key="2">
    <source>
        <dbReference type="ARBA" id="ARBA00022729"/>
    </source>
</evidence>
<sequence>MLQTLSGSRCLDDIRVDRTLLPYHISGKYIVAVSVPIGVPAPAIVATLRRFTNVEFICRHSLIWPGLCGSQPCLDGGSCIEVSGVTYQCKWHERFFGAKCEIDSDPCASSPCLYGGFCFNLQNDYRCQCPKNLTGKLKASLHYVFSTTYRNNNLIWKRDPNHSSCSMD</sequence>
<comment type="caution">
    <text evidence="8">The sequence shown here is derived from an EMBL/GenBank/DDBJ whole genome shotgun (WGS) entry which is preliminary data.</text>
</comment>